<sequence length="214" mass="24265">MNGETVVQHKPRRGRPPKVEREFTDIRKALIRSGLEVITETGYLSAGIDAVIKNIAVPKGSFYHCFKSKQEFGTAVLNAYGAFFAHKLDSFLLNDQLTPLQRIEAFVRHAGQGMAKYDFRRGCLVGNLLQETPLLPETFPDQLKTILEEWETRVSHCLMAAKQCGELPSTADTGELARIFWSGWEGAVMRAKLFRSVEPLNQYWAFFRHSITTK</sequence>
<keyword evidence="1" id="KW-0805">Transcription regulation</keyword>
<protein>
    <submittedName>
        <fullName evidence="6">Transcriptional regulator, TetR family</fullName>
    </submittedName>
</protein>
<dbReference type="OrthoDB" id="4541465at2"/>
<dbReference type="PROSITE" id="PS50977">
    <property type="entry name" value="HTH_TETR_2"/>
    <property type="match status" value="1"/>
</dbReference>
<dbReference type="Proteomes" id="UP000198975">
    <property type="component" value="Unassembled WGS sequence"/>
</dbReference>
<keyword evidence="3" id="KW-0804">Transcription</keyword>
<evidence type="ECO:0000256" key="1">
    <source>
        <dbReference type="ARBA" id="ARBA00023015"/>
    </source>
</evidence>
<evidence type="ECO:0000256" key="4">
    <source>
        <dbReference type="PROSITE-ProRule" id="PRU00335"/>
    </source>
</evidence>
<feature type="DNA-binding region" description="H-T-H motif" evidence="4">
    <location>
        <begin position="47"/>
        <end position="66"/>
    </location>
</feature>
<evidence type="ECO:0000259" key="5">
    <source>
        <dbReference type="PROSITE" id="PS50977"/>
    </source>
</evidence>
<reference evidence="7" key="1">
    <citation type="submission" date="2016-08" db="EMBL/GenBank/DDBJ databases">
        <authorList>
            <person name="Varghese N."/>
            <person name="Submissions Spin"/>
        </authorList>
    </citation>
    <scope>NUCLEOTIDE SEQUENCE [LARGE SCALE GENOMIC DNA]</scope>
    <source>
        <strain evidence="7">REICA_082</strain>
    </source>
</reference>
<dbReference type="Pfam" id="PF16925">
    <property type="entry name" value="TetR_C_13"/>
    <property type="match status" value="1"/>
</dbReference>
<dbReference type="PANTHER" id="PTHR47506:SF6">
    <property type="entry name" value="HTH-TYPE TRANSCRIPTIONAL REPRESSOR NEMR"/>
    <property type="match status" value="1"/>
</dbReference>
<feature type="domain" description="HTH tetR-type" evidence="5">
    <location>
        <begin position="24"/>
        <end position="84"/>
    </location>
</feature>
<dbReference type="AlphaFoldDB" id="A0A1C3YQT6"/>
<accession>A0A1C3YQT6</accession>
<evidence type="ECO:0000256" key="3">
    <source>
        <dbReference type="ARBA" id="ARBA00023163"/>
    </source>
</evidence>
<dbReference type="SUPFAM" id="SSF48498">
    <property type="entry name" value="Tetracyclin repressor-like, C-terminal domain"/>
    <property type="match status" value="1"/>
</dbReference>
<organism evidence="6 7">
    <name type="scientific">Kosakonia oryzendophytica</name>
    <dbReference type="NCBI Taxonomy" id="1005665"/>
    <lineage>
        <taxon>Bacteria</taxon>
        <taxon>Pseudomonadati</taxon>
        <taxon>Pseudomonadota</taxon>
        <taxon>Gammaproteobacteria</taxon>
        <taxon>Enterobacterales</taxon>
        <taxon>Enterobacteriaceae</taxon>
        <taxon>Kosakonia</taxon>
    </lineage>
</organism>
<dbReference type="Pfam" id="PF00440">
    <property type="entry name" value="TetR_N"/>
    <property type="match status" value="1"/>
</dbReference>
<dbReference type="InterPro" id="IPR036271">
    <property type="entry name" value="Tet_transcr_reg_TetR-rel_C_sf"/>
</dbReference>
<name>A0A1C3YQT6_9ENTR</name>
<dbReference type="GO" id="GO:0003677">
    <property type="term" value="F:DNA binding"/>
    <property type="evidence" value="ECO:0007669"/>
    <property type="project" value="UniProtKB-UniRule"/>
</dbReference>
<keyword evidence="7" id="KW-1185">Reference proteome</keyword>
<dbReference type="InterPro" id="IPR011075">
    <property type="entry name" value="TetR_C"/>
</dbReference>
<evidence type="ECO:0000256" key="2">
    <source>
        <dbReference type="ARBA" id="ARBA00023125"/>
    </source>
</evidence>
<dbReference type="InterPro" id="IPR009057">
    <property type="entry name" value="Homeodomain-like_sf"/>
</dbReference>
<dbReference type="Gene3D" id="1.10.357.10">
    <property type="entry name" value="Tetracycline Repressor, domain 2"/>
    <property type="match status" value="1"/>
</dbReference>
<dbReference type="SUPFAM" id="SSF46689">
    <property type="entry name" value="Homeodomain-like"/>
    <property type="match status" value="1"/>
</dbReference>
<proteinExistence type="predicted"/>
<evidence type="ECO:0000313" key="7">
    <source>
        <dbReference type="Proteomes" id="UP000198975"/>
    </source>
</evidence>
<evidence type="ECO:0000313" key="6">
    <source>
        <dbReference type="EMBL" id="SCB72412.1"/>
    </source>
</evidence>
<dbReference type="PANTHER" id="PTHR47506">
    <property type="entry name" value="TRANSCRIPTIONAL REGULATORY PROTEIN"/>
    <property type="match status" value="1"/>
</dbReference>
<gene>
    <name evidence="6" type="ORF">GA0061071_10151</name>
</gene>
<keyword evidence="2 4" id="KW-0238">DNA-binding</keyword>
<dbReference type="EMBL" id="FMAY01000001">
    <property type="protein sequence ID" value="SCB72412.1"/>
    <property type="molecule type" value="Genomic_DNA"/>
</dbReference>
<dbReference type="InterPro" id="IPR001647">
    <property type="entry name" value="HTH_TetR"/>
</dbReference>